<accession>A0ABN1JPC2</accession>
<evidence type="ECO:0000313" key="7">
    <source>
        <dbReference type="EMBL" id="GAA0743988.1"/>
    </source>
</evidence>
<keyword evidence="8" id="KW-1185">Reference proteome</keyword>
<dbReference type="PANTHER" id="PTHR35791:SF1">
    <property type="entry name" value="UPF0754 MEMBRANE PROTEIN YHEB"/>
    <property type="match status" value="1"/>
</dbReference>
<comment type="similarity">
    <text evidence="2">Belongs to the UPF0754 family.</text>
</comment>
<dbReference type="RefSeq" id="WP_343762502.1">
    <property type="nucleotide sequence ID" value="NZ_BAAACG010000013.1"/>
</dbReference>
<keyword evidence="3 6" id="KW-0812">Transmembrane</keyword>
<keyword evidence="5 6" id="KW-0472">Membrane</keyword>
<dbReference type="PANTHER" id="PTHR35791">
    <property type="entry name" value="UPF0754 MEMBRANE PROTEIN YHEB"/>
    <property type="match status" value="1"/>
</dbReference>
<proteinExistence type="inferred from homology"/>
<feature type="transmembrane region" description="Helical" evidence="6">
    <location>
        <begin position="479"/>
        <end position="498"/>
    </location>
</feature>
<evidence type="ECO:0000256" key="5">
    <source>
        <dbReference type="ARBA" id="ARBA00023136"/>
    </source>
</evidence>
<protein>
    <submittedName>
        <fullName evidence="7">DUF445 family protein</fullName>
    </submittedName>
</protein>
<keyword evidence="4 6" id="KW-1133">Transmembrane helix</keyword>
<comment type="subcellular location">
    <subcellularLocation>
        <location evidence="1">Endomembrane system</location>
    </subcellularLocation>
</comment>
<gene>
    <name evidence="7" type="ORF">GCM10008906_28310</name>
</gene>
<evidence type="ECO:0000256" key="1">
    <source>
        <dbReference type="ARBA" id="ARBA00004308"/>
    </source>
</evidence>
<evidence type="ECO:0000313" key="8">
    <source>
        <dbReference type="Proteomes" id="UP001501510"/>
    </source>
</evidence>
<evidence type="ECO:0000256" key="3">
    <source>
        <dbReference type="ARBA" id="ARBA00022692"/>
    </source>
</evidence>
<evidence type="ECO:0000256" key="6">
    <source>
        <dbReference type="SAM" id="Phobius"/>
    </source>
</evidence>
<reference evidence="7 8" key="1">
    <citation type="journal article" date="2019" name="Int. J. Syst. Evol. Microbiol.">
        <title>The Global Catalogue of Microorganisms (GCM) 10K type strain sequencing project: providing services to taxonomists for standard genome sequencing and annotation.</title>
        <authorList>
            <consortium name="The Broad Institute Genomics Platform"/>
            <consortium name="The Broad Institute Genome Sequencing Center for Infectious Disease"/>
            <person name="Wu L."/>
            <person name="Ma J."/>
        </authorList>
    </citation>
    <scope>NUCLEOTIDE SEQUENCE [LARGE SCALE GENOMIC DNA]</scope>
    <source>
        <strain evidence="7 8">JCM 1407</strain>
    </source>
</reference>
<dbReference type="Proteomes" id="UP001501510">
    <property type="component" value="Unassembled WGS sequence"/>
</dbReference>
<feature type="transmembrane region" description="Helical" evidence="6">
    <location>
        <begin position="6"/>
        <end position="26"/>
    </location>
</feature>
<evidence type="ECO:0000256" key="2">
    <source>
        <dbReference type="ARBA" id="ARBA00008053"/>
    </source>
</evidence>
<evidence type="ECO:0000256" key="4">
    <source>
        <dbReference type="ARBA" id="ARBA00022989"/>
    </source>
</evidence>
<sequence length="502" mass="57838">MKFLIAAIIGALIGYTTNWIAIKMLFRPYTEKRFLGIKLPFTPGLIPKEKNRIAKSVGEAVGTELLSSKTIVQYISSEKVNNKISNWVKYKIEGFLYSDKTLEENLKGILKSKYDTVSKKLKGYIENSIICVSKREKNITKIKNSINEKLESVLENNPEKILNTEVYKNIELSLKNTLEGYLSSDRLKNKINSLMAMKIEHLESSDKRLIDLLTDGLNEELKIYVYKNRDAISSYIKDTLREKENSDKFRIIIKEAITNNFGSLVSMFLDLDSILDKLTIHINDYLDKDETREDIAVYINKIIDKIMQIEIKEIIKNIPKDKKNDIIEKLRTYILEEIKNIDTVSLLFSELNNYIENKNSIKDIAKDLNVDLYAIVNDYIDRFVNSSDFNSLVKELVSYFIDNNMKISVKNIIGTENKNISKEISHTFMDVYKGFIKEKGEEIIGFLNISQIVEERIKEFDVYTAEDIILKISHKELKAITWLGAVLGAIIGILSPILNNIY</sequence>
<dbReference type="InterPro" id="IPR007383">
    <property type="entry name" value="DUF445"/>
</dbReference>
<organism evidence="7 8">
    <name type="scientific">Clostridium oceanicum</name>
    <dbReference type="NCBI Taxonomy" id="1543"/>
    <lineage>
        <taxon>Bacteria</taxon>
        <taxon>Bacillati</taxon>
        <taxon>Bacillota</taxon>
        <taxon>Clostridia</taxon>
        <taxon>Eubacteriales</taxon>
        <taxon>Clostridiaceae</taxon>
        <taxon>Clostridium</taxon>
    </lineage>
</organism>
<dbReference type="EMBL" id="BAAACG010000013">
    <property type="protein sequence ID" value="GAA0743988.1"/>
    <property type="molecule type" value="Genomic_DNA"/>
</dbReference>
<dbReference type="Pfam" id="PF04286">
    <property type="entry name" value="DUF445"/>
    <property type="match status" value="1"/>
</dbReference>
<name>A0ABN1JPC2_9CLOT</name>
<comment type="caution">
    <text evidence="7">The sequence shown here is derived from an EMBL/GenBank/DDBJ whole genome shotgun (WGS) entry which is preliminary data.</text>
</comment>